<evidence type="ECO:0000313" key="1">
    <source>
        <dbReference type="EMBL" id="SDU48594.1"/>
    </source>
</evidence>
<sequence>MFDTGNMTSARWLEDPPLDLLELDPGRLEIKLRAYTEPSGLYTAVPIVMGDRSSRRVQGRLVAWGRRRGEYRWRYLLVVWPDRQADARGRLAWGWRSGWCVFDPRRVRPAHRSEVVRANATDAADLSAAIRRAMPPGVEPSPSSSSEP</sequence>
<dbReference type="EMBL" id="LT629791">
    <property type="protein sequence ID" value="SDU48594.1"/>
    <property type="molecule type" value="Genomic_DNA"/>
</dbReference>
<proteinExistence type="predicted"/>
<name>A0A1H2IWM6_9ACTN</name>
<reference evidence="2" key="1">
    <citation type="submission" date="2016-10" db="EMBL/GenBank/DDBJ databases">
        <authorList>
            <person name="Varghese N."/>
            <person name="Submissions S."/>
        </authorList>
    </citation>
    <scope>NUCLEOTIDE SEQUENCE [LARGE SCALE GENOMIC DNA]</scope>
    <source>
        <strain evidence="2">DSM 45079</strain>
    </source>
</reference>
<accession>A0A1H2IWM6</accession>
<evidence type="ECO:0000313" key="2">
    <source>
        <dbReference type="Proteomes" id="UP000182977"/>
    </source>
</evidence>
<dbReference type="Proteomes" id="UP000182977">
    <property type="component" value="Chromosome I"/>
</dbReference>
<gene>
    <name evidence="1" type="ORF">SAMN04488563_2086</name>
</gene>
<dbReference type="AlphaFoldDB" id="A0A1H2IWM6"/>
<protein>
    <submittedName>
        <fullName evidence="1">Uncharacterized protein</fullName>
    </submittedName>
</protein>
<keyword evidence="2" id="KW-1185">Reference proteome</keyword>
<organism evidence="1 2">
    <name type="scientific">Jiangella alkaliphila</name>
    <dbReference type="NCBI Taxonomy" id="419479"/>
    <lineage>
        <taxon>Bacteria</taxon>
        <taxon>Bacillati</taxon>
        <taxon>Actinomycetota</taxon>
        <taxon>Actinomycetes</taxon>
        <taxon>Jiangellales</taxon>
        <taxon>Jiangellaceae</taxon>
        <taxon>Jiangella</taxon>
    </lineage>
</organism>